<reference evidence="1" key="2">
    <citation type="submission" date="2022-06" db="UniProtKB">
        <authorList>
            <consortium name="EnsemblMetazoa"/>
        </authorList>
    </citation>
    <scope>IDENTIFICATION</scope>
    <source>
        <strain evidence="1">DF5081</strain>
    </source>
</reference>
<evidence type="ECO:0008006" key="3">
    <source>
        <dbReference type="Google" id="ProtNLM"/>
    </source>
</evidence>
<evidence type="ECO:0000313" key="2">
    <source>
        <dbReference type="Proteomes" id="UP000005237"/>
    </source>
</evidence>
<accession>A0A8R1IHT5</accession>
<name>A0A8R1IHT5_CAEJA</name>
<keyword evidence="2" id="KW-1185">Reference proteome</keyword>
<dbReference type="Proteomes" id="UP000005237">
    <property type="component" value="Unassembled WGS sequence"/>
</dbReference>
<protein>
    <recommendedName>
        <fullName evidence="3">Reverse transcriptase RNase H-like domain-containing protein</fullName>
    </recommendedName>
</protein>
<proteinExistence type="predicted"/>
<dbReference type="EnsemblMetazoa" id="CJA36468.1">
    <property type="protein sequence ID" value="CJA36468.1"/>
    <property type="gene ID" value="WBGene00212315"/>
</dbReference>
<evidence type="ECO:0000313" key="1">
    <source>
        <dbReference type="EnsemblMetazoa" id="CJA36468.1"/>
    </source>
</evidence>
<sequence length="114" mass="13417">MMYRKALTGRLARFQILIQDYNIEIVYRPGKENQVADTLSRYHPVKINALESVLKIDLKRILEEQENDERIKETRNLVKTQLIQDGIIFTLKGNNEWVICLPPESKYGRVLDQD</sequence>
<organism evidence="1 2">
    <name type="scientific">Caenorhabditis japonica</name>
    <dbReference type="NCBI Taxonomy" id="281687"/>
    <lineage>
        <taxon>Eukaryota</taxon>
        <taxon>Metazoa</taxon>
        <taxon>Ecdysozoa</taxon>
        <taxon>Nematoda</taxon>
        <taxon>Chromadorea</taxon>
        <taxon>Rhabditida</taxon>
        <taxon>Rhabditina</taxon>
        <taxon>Rhabditomorpha</taxon>
        <taxon>Rhabditoidea</taxon>
        <taxon>Rhabditidae</taxon>
        <taxon>Peloderinae</taxon>
        <taxon>Caenorhabditis</taxon>
    </lineage>
</organism>
<dbReference type="AlphaFoldDB" id="A0A8R1IHT5"/>
<reference evidence="2" key="1">
    <citation type="submission" date="2010-08" db="EMBL/GenBank/DDBJ databases">
        <authorList>
            <consortium name="Caenorhabditis japonica Sequencing Consortium"/>
            <person name="Wilson R.K."/>
        </authorList>
    </citation>
    <scope>NUCLEOTIDE SEQUENCE [LARGE SCALE GENOMIC DNA]</scope>
    <source>
        <strain evidence="2">DF5081</strain>
    </source>
</reference>